<dbReference type="PANTHER" id="PTHR47549:SF2">
    <property type="entry name" value="GOLGI APPARATUS MEMBRANE PROTEIN TVP38"/>
    <property type="match status" value="1"/>
</dbReference>
<accession>A0A4S8MDF3</accession>
<evidence type="ECO:0000256" key="8">
    <source>
        <dbReference type="ARBA" id="ARBA00023034"/>
    </source>
</evidence>
<dbReference type="Proteomes" id="UP000297245">
    <property type="component" value="Unassembled WGS sequence"/>
</dbReference>
<evidence type="ECO:0000256" key="5">
    <source>
        <dbReference type="ARBA" id="ARBA00020673"/>
    </source>
</evidence>
<keyword evidence="7 10" id="KW-1133">Transmembrane helix</keyword>
<dbReference type="AlphaFoldDB" id="A0A4S8MDF3"/>
<name>A0A4S8MDF3_DENBC</name>
<evidence type="ECO:0000313" key="12">
    <source>
        <dbReference type="EMBL" id="THV00372.1"/>
    </source>
</evidence>
<feature type="transmembrane region" description="Helical" evidence="10">
    <location>
        <begin position="283"/>
        <end position="303"/>
    </location>
</feature>
<dbReference type="EMBL" id="ML179105">
    <property type="protein sequence ID" value="THV00372.1"/>
    <property type="molecule type" value="Genomic_DNA"/>
</dbReference>
<sequence>MRTHQNSESQAELIAPVPARIGEDKFLSPYPSRQGSNPVNINLQPVQSYESQVSSSTIGRDLTRTPSPTPSEAEALNGNVQLGIDWKKFKDPKNWWMYVVVIVVVVLVVLFVVYRDNILHWLEPAARWLHDTPGGWVIPILILVILSFPPLFGHEIVAMLCGLVWGLGIGFLIVAAGTLLGELANLYVFRYFFSERSKKYERNIGYACLIRVIHEGGFWIALMIRYSLIPPHLTTTVFAVCGMSTLTFLAAAVLSLPKQLITVYLGVSLEDEADGTQTKSEKIINAVVIVVGVVVGIVAFRVINKRINEVKTAVIHDRRKAR</sequence>
<feature type="transmembrane region" description="Helical" evidence="10">
    <location>
        <begin position="164"/>
        <end position="184"/>
    </location>
</feature>
<evidence type="ECO:0000256" key="2">
    <source>
        <dbReference type="ARBA" id="ARBA00004653"/>
    </source>
</evidence>
<evidence type="ECO:0000256" key="4">
    <source>
        <dbReference type="ARBA" id="ARBA00013533"/>
    </source>
</evidence>
<evidence type="ECO:0000256" key="9">
    <source>
        <dbReference type="ARBA" id="ARBA00023136"/>
    </source>
</evidence>
<dbReference type="GO" id="GO:0000139">
    <property type="term" value="C:Golgi membrane"/>
    <property type="evidence" value="ECO:0007669"/>
    <property type="project" value="UniProtKB-SubCell"/>
</dbReference>
<keyword evidence="6 10" id="KW-0812">Transmembrane</keyword>
<evidence type="ECO:0000256" key="3">
    <source>
        <dbReference type="ARBA" id="ARBA00008640"/>
    </source>
</evidence>
<evidence type="ECO:0000256" key="6">
    <source>
        <dbReference type="ARBA" id="ARBA00022692"/>
    </source>
</evidence>
<dbReference type="OrthoDB" id="166803at2759"/>
<feature type="domain" description="VTT" evidence="11">
    <location>
        <begin position="154"/>
        <end position="267"/>
    </location>
</feature>
<dbReference type="PANTHER" id="PTHR47549">
    <property type="entry name" value="GOLGI APPARATUS MEMBRANE PROTEIN TVP38-RELATED"/>
    <property type="match status" value="1"/>
</dbReference>
<evidence type="ECO:0000259" key="11">
    <source>
        <dbReference type="Pfam" id="PF09335"/>
    </source>
</evidence>
<keyword evidence="13" id="KW-1185">Reference proteome</keyword>
<comment type="similarity">
    <text evidence="3">Belongs to the TVP38/TMEM64 family.</text>
</comment>
<evidence type="ECO:0000256" key="10">
    <source>
        <dbReference type="SAM" id="Phobius"/>
    </source>
</evidence>
<keyword evidence="9 10" id="KW-0472">Membrane</keyword>
<gene>
    <name evidence="12" type="ORF">K435DRAFT_657310</name>
</gene>
<dbReference type="InterPro" id="IPR032816">
    <property type="entry name" value="VTT_dom"/>
</dbReference>
<dbReference type="Pfam" id="PF09335">
    <property type="entry name" value="VTT_dom"/>
    <property type="match status" value="1"/>
</dbReference>
<feature type="transmembrane region" description="Helical" evidence="10">
    <location>
        <begin position="134"/>
        <end position="152"/>
    </location>
</feature>
<feature type="transmembrane region" description="Helical" evidence="10">
    <location>
        <begin position="95"/>
        <end position="114"/>
    </location>
</feature>
<evidence type="ECO:0000256" key="7">
    <source>
        <dbReference type="ARBA" id="ARBA00022989"/>
    </source>
</evidence>
<reference evidence="12 13" key="1">
    <citation type="journal article" date="2019" name="Nat. Ecol. Evol.">
        <title>Megaphylogeny resolves global patterns of mushroom evolution.</title>
        <authorList>
            <person name="Varga T."/>
            <person name="Krizsan K."/>
            <person name="Foldi C."/>
            <person name="Dima B."/>
            <person name="Sanchez-Garcia M."/>
            <person name="Sanchez-Ramirez S."/>
            <person name="Szollosi G.J."/>
            <person name="Szarkandi J.G."/>
            <person name="Papp V."/>
            <person name="Albert L."/>
            <person name="Andreopoulos W."/>
            <person name="Angelini C."/>
            <person name="Antonin V."/>
            <person name="Barry K.W."/>
            <person name="Bougher N.L."/>
            <person name="Buchanan P."/>
            <person name="Buyck B."/>
            <person name="Bense V."/>
            <person name="Catcheside P."/>
            <person name="Chovatia M."/>
            <person name="Cooper J."/>
            <person name="Damon W."/>
            <person name="Desjardin D."/>
            <person name="Finy P."/>
            <person name="Geml J."/>
            <person name="Haridas S."/>
            <person name="Hughes K."/>
            <person name="Justo A."/>
            <person name="Karasinski D."/>
            <person name="Kautmanova I."/>
            <person name="Kiss B."/>
            <person name="Kocsube S."/>
            <person name="Kotiranta H."/>
            <person name="LaButti K.M."/>
            <person name="Lechner B.E."/>
            <person name="Liimatainen K."/>
            <person name="Lipzen A."/>
            <person name="Lukacs Z."/>
            <person name="Mihaltcheva S."/>
            <person name="Morgado L.N."/>
            <person name="Niskanen T."/>
            <person name="Noordeloos M.E."/>
            <person name="Ohm R.A."/>
            <person name="Ortiz-Santana B."/>
            <person name="Ovrebo C."/>
            <person name="Racz N."/>
            <person name="Riley R."/>
            <person name="Savchenko A."/>
            <person name="Shiryaev A."/>
            <person name="Soop K."/>
            <person name="Spirin V."/>
            <person name="Szebenyi C."/>
            <person name="Tomsovsky M."/>
            <person name="Tulloss R.E."/>
            <person name="Uehling J."/>
            <person name="Grigoriev I.V."/>
            <person name="Vagvolgyi C."/>
            <person name="Papp T."/>
            <person name="Martin F.M."/>
            <person name="Miettinen O."/>
            <person name="Hibbett D.S."/>
            <person name="Nagy L.G."/>
        </authorList>
    </citation>
    <scope>NUCLEOTIDE SEQUENCE [LARGE SCALE GENOMIC DNA]</scope>
    <source>
        <strain evidence="12 13">CBS 962.96</strain>
    </source>
</reference>
<keyword evidence="8" id="KW-0333">Golgi apparatus</keyword>
<feature type="transmembrane region" description="Helical" evidence="10">
    <location>
        <begin position="236"/>
        <end position="256"/>
    </location>
</feature>
<dbReference type="InterPro" id="IPR051076">
    <property type="entry name" value="Golgi_membrane_TVP38/TMEM64"/>
</dbReference>
<protein>
    <recommendedName>
        <fullName evidence="4">Golgi apparatus membrane protein TVP38</fullName>
    </recommendedName>
    <alternativeName>
        <fullName evidence="5">Golgi apparatus membrane protein tvp38</fullName>
    </alternativeName>
</protein>
<organism evidence="12 13">
    <name type="scientific">Dendrothele bispora (strain CBS 962.96)</name>
    <dbReference type="NCBI Taxonomy" id="1314807"/>
    <lineage>
        <taxon>Eukaryota</taxon>
        <taxon>Fungi</taxon>
        <taxon>Dikarya</taxon>
        <taxon>Basidiomycota</taxon>
        <taxon>Agaricomycotina</taxon>
        <taxon>Agaricomycetes</taxon>
        <taxon>Agaricomycetidae</taxon>
        <taxon>Agaricales</taxon>
        <taxon>Agaricales incertae sedis</taxon>
        <taxon>Dendrothele</taxon>
    </lineage>
</organism>
<proteinExistence type="inferred from homology"/>
<comment type="subcellular location">
    <subcellularLocation>
        <location evidence="2">Golgi apparatus membrane</location>
        <topology evidence="2">Multi-pass membrane protein</topology>
    </subcellularLocation>
</comment>
<comment type="function">
    <text evidence="1">Golgi membrane protein involved in vesicular trafficking and spindle migration.</text>
</comment>
<evidence type="ECO:0000256" key="1">
    <source>
        <dbReference type="ARBA" id="ARBA00002978"/>
    </source>
</evidence>
<evidence type="ECO:0000313" key="13">
    <source>
        <dbReference type="Proteomes" id="UP000297245"/>
    </source>
</evidence>